<dbReference type="SUPFAM" id="SSF56042">
    <property type="entry name" value="PurM C-terminal domain-like"/>
    <property type="match status" value="1"/>
</dbReference>
<evidence type="ECO:0000259" key="1">
    <source>
        <dbReference type="Pfam" id="PF00586"/>
    </source>
</evidence>
<dbReference type="GO" id="GO:0009030">
    <property type="term" value="F:thiamine-phosphate kinase activity"/>
    <property type="evidence" value="ECO:0007669"/>
    <property type="project" value="UniProtKB-EC"/>
</dbReference>
<dbReference type="SUPFAM" id="SSF55326">
    <property type="entry name" value="PurM N-terminal domain-like"/>
    <property type="match status" value="1"/>
</dbReference>
<organism evidence="3">
    <name type="scientific">invertebrate metagenome</name>
    <dbReference type="NCBI Taxonomy" id="1711999"/>
    <lineage>
        <taxon>unclassified sequences</taxon>
        <taxon>metagenomes</taxon>
        <taxon>organismal metagenomes</taxon>
    </lineage>
</organism>
<dbReference type="PIRSF" id="PIRSF005303">
    <property type="entry name" value="Thiam_monoph_kin"/>
    <property type="match status" value="1"/>
</dbReference>
<evidence type="ECO:0000313" key="3">
    <source>
        <dbReference type="EMBL" id="VBB69265.1"/>
    </source>
</evidence>
<dbReference type="NCBIfam" id="TIGR01379">
    <property type="entry name" value="thiL"/>
    <property type="match status" value="1"/>
</dbReference>
<dbReference type="Pfam" id="PF00586">
    <property type="entry name" value="AIRS"/>
    <property type="match status" value="1"/>
</dbReference>
<dbReference type="EMBL" id="LR026963">
    <property type="protein sequence ID" value="VBB69265.1"/>
    <property type="molecule type" value="Genomic_DNA"/>
</dbReference>
<dbReference type="PANTHER" id="PTHR30270">
    <property type="entry name" value="THIAMINE-MONOPHOSPHATE KINASE"/>
    <property type="match status" value="1"/>
</dbReference>
<sequence length="337" mass="35152">MRRRSEFELIETLFVPLTMGFPGALGLKDDAALLNPPTGYSVVMTADAMVAGVHFRPDDPPDLIACKLVRVNLSDLAAMGAHPWVMLATLAFPDSADENWIHQFATGLGNDGQQFGIPLIGGDTIATPGPATFSLTACGLVSQGQALRRSGARPGDILYVTGTIGDGALGLQTLSGQLSFSDDESELAGYLISRYHLPQPRLIVGAGLVGMATACLDVSDGLLQALSLLCQESGVGARMTVEQLPLSPAAVAAVRQAPNWLETIVTGGDDYELLFTAPPSTQKALEQLAWTAATAITAVGTIIAGGEVVVLSPAGETVPFPRLGYQHFQVSGVQRGG</sequence>
<keyword evidence="3" id="KW-0418">Kinase</keyword>
<dbReference type="InterPro" id="IPR010918">
    <property type="entry name" value="PurM-like_C_dom"/>
</dbReference>
<evidence type="ECO:0000259" key="2">
    <source>
        <dbReference type="Pfam" id="PF02769"/>
    </source>
</evidence>
<dbReference type="EC" id="2.7.4.16" evidence="3"/>
<dbReference type="InterPro" id="IPR036921">
    <property type="entry name" value="PurM-like_N_sf"/>
</dbReference>
<dbReference type="PANTHER" id="PTHR30270:SF0">
    <property type="entry name" value="THIAMINE-MONOPHOSPHATE KINASE"/>
    <property type="match status" value="1"/>
</dbReference>
<keyword evidence="3" id="KW-0808">Transferase</keyword>
<dbReference type="InterPro" id="IPR016188">
    <property type="entry name" value="PurM-like_N"/>
</dbReference>
<name>A0A484H749_9ZZZZ</name>
<gene>
    <name evidence="3" type="ORF">RIEGSTA812A_PEG_738</name>
</gene>
<dbReference type="Gene3D" id="3.90.650.10">
    <property type="entry name" value="PurM-like C-terminal domain"/>
    <property type="match status" value="1"/>
</dbReference>
<feature type="domain" description="PurM-like C-terminal" evidence="2">
    <location>
        <begin position="153"/>
        <end position="310"/>
    </location>
</feature>
<proteinExistence type="inferred from homology"/>
<dbReference type="InterPro" id="IPR036676">
    <property type="entry name" value="PurM-like_C_sf"/>
</dbReference>
<dbReference type="CDD" id="cd02194">
    <property type="entry name" value="ThiL"/>
    <property type="match status" value="1"/>
</dbReference>
<dbReference type="Pfam" id="PF02769">
    <property type="entry name" value="AIRS_C"/>
    <property type="match status" value="1"/>
</dbReference>
<feature type="domain" description="PurM-like N-terminal" evidence="1">
    <location>
        <begin position="29"/>
        <end position="141"/>
    </location>
</feature>
<reference evidence="3" key="1">
    <citation type="submission" date="2018-10" db="EMBL/GenBank/DDBJ databases">
        <authorList>
            <person name="Gruber-Vodicka H."/>
            <person name="Jaeckle O."/>
        </authorList>
    </citation>
    <scope>NUCLEOTIDE SEQUENCE</scope>
</reference>
<dbReference type="Gene3D" id="3.30.1330.10">
    <property type="entry name" value="PurM-like, N-terminal domain"/>
    <property type="match status" value="1"/>
</dbReference>
<protein>
    <submittedName>
        <fullName evidence="3">Thiamine-monophosphate kinase</fullName>
        <ecNumber evidence="3">2.7.4.16</ecNumber>
    </submittedName>
</protein>
<dbReference type="AlphaFoldDB" id="A0A484H749"/>
<dbReference type="HAMAP" id="MF_02128">
    <property type="entry name" value="TMP_kinase"/>
    <property type="match status" value="1"/>
</dbReference>
<accession>A0A484H749</accession>
<dbReference type="GO" id="GO:0009228">
    <property type="term" value="P:thiamine biosynthetic process"/>
    <property type="evidence" value="ECO:0007669"/>
    <property type="project" value="InterPro"/>
</dbReference>
<dbReference type="InterPro" id="IPR006283">
    <property type="entry name" value="ThiL-like"/>
</dbReference>